<dbReference type="OMA" id="LTWMLSG"/>
<dbReference type="NCBIfam" id="TIGR02970">
    <property type="entry name" value="succ_dehyd_cytB"/>
    <property type="match status" value="1"/>
</dbReference>
<dbReference type="Proteomes" id="UP000005222">
    <property type="component" value="Chromosome B"/>
</dbReference>
<keyword evidence="5 8" id="KW-1133">Transmembrane helix</keyword>
<dbReference type="Pfam" id="PF01127">
    <property type="entry name" value="Sdh_cyt"/>
    <property type="match status" value="1"/>
</dbReference>
<dbReference type="GO" id="GO:0046872">
    <property type="term" value="F:metal ion binding"/>
    <property type="evidence" value="ECO:0007669"/>
    <property type="project" value="UniProtKB-KW"/>
</dbReference>
<reference evidence="9" key="1">
    <citation type="submission" date="2011-10" db="EMBL/GenBank/DDBJ databases">
        <authorList>
            <person name="Genoscope - CEA"/>
        </authorList>
    </citation>
    <scope>NUCLEOTIDE SEQUENCE</scope>
    <source>
        <strain evidence="9">CBS 7064</strain>
    </source>
</reference>
<dbReference type="Proteomes" id="UP000005222">
    <property type="component" value="Chromosome A"/>
</dbReference>
<evidence type="ECO:0000256" key="4">
    <source>
        <dbReference type="ARBA" id="ARBA00022723"/>
    </source>
</evidence>
<dbReference type="OrthoDB" id="588261at2759"/>
<dbReference type="InterPro" id="IPR014314">
    <property type="entry name" value="Succ_DH_cytb556"/>
</dbReference>
<dbReference type="PROSITE" id="PS01000">
    <property type="entry name" value="SDH_CYT_1"/>
    <property type="match status" value="1"/>
</dbReference>
<dbReference type="AlphaFoldDB" id="G8YV76"/>
<evidence type="ECO:0000256" key="2">
    <source>
        <dbReference type="ARBA" id="ARBA00022617"/>
    </source>
</evidence>
<dbReference type="FunCoup" id="G8YV76">
    <property type="interactions" value="628"/>
</dbReference>
<dbReference type="EMBL" id="FO082058">
    <property type="protein sequence ID" value="CCE73320.1"/>
    <property type="molecule type" value="Genomic_DNA"/>
</dbReference>
<dbReference type="GO" id="GO:0031966">
    <property type="term" value="C:mitochondrial membrane"/>
    <property type="evidence" value="ECO:0007669"/>
    <property type="project" value="UniProtKB-ARBA"/>
</dbReference>
<evidence type="ECO:0000256" key="1">
    <source>
        <dbReference type="ARBA" id="ARBA00004141"/>
    </source>
</evidence>
<sequence length="172" mass="18823">MLSRVGLRAAKPISAPLLNTSRLAFARQVSTVKSSHDQEQDILVAQRKNRPTSPHLTIYQPELTWLLSGLHRITGVFMAFGFYGITVTYAATSLLNIPFDSSYLVAAAAGLPLAVKVAAKAIMAFPFAFHSFNGVRHIVWDFGKELTIKGVYRTGYIVLGLSALAGTYLTFF</sequence>
<dbReference type="GO" id="GO:0009055">
    <property type="term" value="F:electron transfer activity"/>
    <property type="evidence" value="ECO:0007669"/>
    <property type="project" value="InterPro"/>
</dbReference>
<proteinExistence type="predicted"/>
<evidence type="ECO:0000256" key="3">
    <source>
        <dbReference type="ARBA" id="ARBA00022692"/>
    </source>
</evidence>
<dbReference type="PANTHER" id="PTHR10978">
    <property type="entry name" value="SUCCINATE DEHYDROGENASE CYTOCHROME B560 SUBUNIT"/>
    <property type="match status" value="1"/>
</dbReference>
<name>G8YV76_PICSO</name>
<dbReference type="InterPro" id="IPR034804">
    <property type="entry name" value="SQR/QFR_C/D"/>
</dbReference>
<accession>G8YV76</accession>
<evidence type="ECO:0000313" key="11">
    <source>
        <dbReference type="Proteomes" id="UP000005222"/>
    </source>
</evidence>
<feature type="transmembrane region" description="Helical" evidence="8">
    <location>
        <begin position="150"/>
        <end position="171"/>
    </location>
</feature>
<organism evidence="9 11">
    <name type="scientific">Pichia sorbitophila (strain ATCC MYA-4447 / BCRC 22081 / CBS 7064 / NBRC 10061 / NRRL Y-12695)</name>
    <name type="common">Hybrid yeast</name>
    <dbReference type="NCBI Taxonomy" id="559304"/>
    <lineage>
        <taxon>Eukaryota</taxon>
        <taxon>Fungi</taxon>
        <taxon>Dikarya</taxon>
        <taxon>Ascomycota</taxon>
        <taxon>Saccharomycotina</taxon>
        <taxon>Pichiomycetes</taxon>
        <taxon>Debaryomycetaceae</taxon>
        <taxon>Millerozyma</taxon>
    </lineage>
</organism>
<evidence type="ECO:0000256" key="6">
    <source>
        <dbReference type="ARBA" id="ARBA00023004"/>
    </source>
</evidence>
<evidence type="ECO:0000256" key="7">
    <source>
        <dbReference type="ARBA" id="ARBA00023136"/>
    </source>
</evidence>
<feature type="transmembrane region" description="Helical" evidence="8">
    <location>
        <begin position="76"/>
        <end position="97"/>
    </location>
</feature>
<evidence type="ECO:0000313" key="10">
    <source>
        <dbReference type="EMBL" id="CCE73320.1"/>
    </source>
</evidence>
<keyword evidence="4" id="KW-0479">Metal-binding</keyword>
<comment type="subcellular location">
    <subcellularLocation>
        <location evidence="1">Membrane</location>
        <topology evidence="1">Multi-pass membrane protein</topology>
    </subcellularLocation>
</comment>
<keyword evidence="2" id="KW-0349">Heme</keyword>
<dbReference type="PANTHER" id="PTHR10978:SF5">
    <property type="entry name" value="SUCCINATE DEHYDROGENASE CYTOCHROME B560 SUBUNIT, MITOCHONDRIAL"/>
    <property type="match status" value="1"/>
</dbReference>
<dbReference type="EMBL" id="FO082059">
    <property type="protein sequence ID" value="CCE72759.1"/>
    <property type="molecule type" value="Genomic_DNA"/>
</dbReference>
<dbReference type="GO" id="GO:0006099">
    <property type="term" value="P:tricarboxylic acid cycle"/>
    <property type="evidence" value="ECO:0007669"/>
    <property type="project" value="InterPro"/>
</dbReference>
<keyword evidence="6" id="KW-0408">Iron</keyword>
<dbReference type="HOGENOM" id="CLU_094691_0_0_1"/>
<dbReference type="GO" id="GO:0006121">
    <property type="term" value="P:mitochondrial electron transport, succinate to ubiquinone"/>
    <property type="evidence" value="ECO:0007669"/>
    <property type="project" value="TreeGrafter"/>
</dbReference>
<keyword evidence="11" id="KW-1185">Reference proteome</keyword>
<dbReference type="PROSITE" id="PS01001">
    <property type="entry name" value="SDH_CYT_2"/>
    <property type="match status" value="1"/>
</dbReference>
<dbReference type="Gene3D" id="1.20.1300.10">
    <property type="entry name" value="Fumarate reductase/succinate dehydrogenase, transmembrane subunit"/>
    <property type="match status" value="1"/>
</dbReference>
<gene>
    <name evidence="9" type="primary">Piso0_000353</name>
    <name evidence="9" type="ORF">GNLVRS01_PISO0A07480g</name>
    <name evidence="10" type="ORF">GNLVRS01_PISO0B07547g</name>
</gene>
<dbReference type="CDD" id="cd03499">
    <property type="entry name" value="SQR_TypeC_SdhC"/>
    <property type="match status" value="1"/>
</dbReference>
<feature type="transmembrane region" description="Helical" evidence="8">
    <location>
        <begin position="103"/>
        <end position="129"/>
    </location>
</feature>
<keyword evidence="7 8" id="KW-0472">Membrane</keyword>
<keyword evidence="3 8" id="KW-0812">Transmembrane</keyword>
<dbReference type="InParanoid" id="G8YV76"/>
<dbReference type="STRING" id="559304.G8YV76"/>
<evidence type="ECO:0000313" key="9">
    <source>
        <dbReference type="EMBL" id="CCE72759.1"/>
    </source>
</evidence>
<dbReference type="InterPro" id="IPR018495">
    <property type="entry name" value="Succ_DH_cyt_bsu_CS"/>
</dbReference>
<dbReference type="SUPFAM" id="SSF81343">
    <property type="entry name" value="Fumarate reductase respiratory complex transmembrane subunits"/>
    <property type="match status" value="1"/>
</dbReference>
<reference evidence="11" key="2">
    <citation type="journal article" date="2012" name="G3 (Bethesda)">
        <title>Pichia sorbitophila, an interspecies yeast hybrid reveals early steps of genome resolution following polyploidization.</title>
        <authorList>
            <person name="Leh Louis V."/>
            <person name="Despons L."/>
            <person name="Friedrich A."/>
            <person name="Martin T."/>
            <person name="Durrens P."/>
            <person name="Casaregola S."/>
            <person name="Neuveglise C."/>
            <person name="Fairhead C."/>
            <person name="Marck C."/>
            <person name="Cruz J.A."/>
            <person name="Straub M.L."/>
            <person name="Kugler V."/>
            <person name="Sacerdot C."/>
            <person name="Uzunov Z."/>
            <person name="Thierry A."/>
            <person name="Weiss S."/>
            <person name="Bleykasten C."/>
            <person name="De Montigny J."/>
            <person name="Jacques N."/>
            <person name="Jung P."/>
            <person name="Lemaire M."/>
            <person name="Mallet S."/>
            <person name="Morel G."/>
            <person name="Richard G.F."/>
            <person name="Sarkar A."/>
            <person name="Savel G."/>
            <person name="Schacherer J."/>
            <person name="Seret M.L."/>
            <person name="Talla E."/>
            <person name="Samson G."/>
            <person name="Jubin C."/>
            <person name="Poulain J."/>
            <person name="Vacherie B."/>
            <person name="Barbe V."/>
            <person name="Pelletier E."/>
            <person name="Sherman D.J."/>
            <person name="Westhof E."/>
            <person name="Weissenbach J."/>
            <person name="Baret P.V."/>
            <person name="Wincker P."/>
            <person name="Gaillardin C."/>
            <person name="Dujon B."/>
            <person name="Souciet J.L."/>
        </authorList>
    </citation>
    <scope>NUCLEOTIDE SEQUENCE [LARGE SCALE GENOMIC DNA]</scope>
    <source>
        <strain evidence="11">ATCC MYA-4447 / BCRC 22081 / CBS 7064 / NBRC 10061 / NRRL Y-12695</strain>
    </source>
</reference>
<dbReference type="eggNOG" id="KOG0449">
    <property type="taxonomic scope" value="Eukaryota"/>
</dbReference>
<evidence type="ECO:0000256" key="5">
    <source>
        <dbReference type="ARBA" id="ARBA00022989"/>
    </source>
</evidence>
<protein>
    <submittedName>
        <fullName evidence="9">Piso0_000353 protein</fullName>
    </submittedName>
</protein>
<evidence type="ECO:0000256" key="8">
    <source>
        <dbReference type="SAM" id="Phobius"/>
    </source>
</evidence>
<dbReference type="InterPro" id="IPR000701">
    <property type="entry name" value="SuccDH_FuR_B_TM-su"/>
</dbReference>